<dbReference type="SUPFAM" id="SSF46689">
    <property type="entry name" value="Homeodomain-like"/>
    <property type="match status" value="1"/>
</dbReference>
<dbReference type="PANTHER" id="PTHR47506">
    <property type="entry name" value="TRANSCRIPTIONAL REGULATORY PROTEIN"/>
    <property type="match status" value="1"/>
</dbReference>
<evidence type="ECO:0000256" key="1">
    <source>
        <dbReference type="ARBA" id="ARBA00023015"/>
    </source>
</evidence>
<dbReference type="RefSeq" id="WP_207380981.1">
    <property type="nucleotide sequence ID" value="NZ_CP071502.1"/>
</dbReference>
<evidence type="ECO:0000256" key="2">
    <source>
        <dbReference type="ARBA" id="ARBA00023125"/>
    </source>
</evidence>
<keyword evidence="7" id="KW-1185">Reference proteome</keyword>
<organism evidence="6 7">
    <name type="scientific">Shewanella sedimentimangrovi</name>
    <dbReference type="NCBI Taxonomy" id="2814293"/>
    <lineage>
        <taxon>Bacteria</taxon>
        <taxon>Pseudomonadati</taxon>
        <taxon>Pseudomonadota</taxon>
        <taxon>Gammaproteobacteria</taxon>
        <taxon>Alteromonadales</taxon>
        <taxon>Shewanellaceae</taxon>
        <taxon>Shewanella</taxon>
    </lineage>
</organism>
<gene>
    <name evidence="6" type="ORF">JYB85_02895</name>
</gene>
<evidence type="ECO:0000256" key="4">
    <source>
        <dbReference type="PROSITE-ProRule" id="PRU00335"/>
    </source>
</evidence>
<feature type="DNA-binding region" description="H-T-H motif" evidence="4">
    <location>
        <begin position="25"/>
        <end position="44"/>
    </location>
</feature>
<reference evidence="6 7" key="1">
    <citation type="submission" date="2021-03" db="EMBL/GenBank/DDBJ databases">
        <title>Novel species identification of genus Shewanella.</title>
        <authorList>
            <person name="Liu G."/>
            <person name="Zhang Q."/>
        </authorList>
    </citation>
    <scope>NUCLEOTIDE SEQUENCE [LARGE SCALE GENOMIC DNA]</scope>
    <source>
        <strain evidence="6 7">FJAT-52962</strain>
    </source>
</reference>
<dbReference type="Pfam" id="PF00440">
    <property type="entry name" value="TetR_N"/>
    <property type="match status" value="1"/>
</dbReference>
<dbReference type="Proteomes" id="UP000663207">
    <property type="component" value="Chromosome"/>
</dbReference>
<dbReference type="InterPro" id="IPR009057">
    <property type="entry name" value="Homeodomain-like_sf"/>
</dbReference>
<keyword evidence="1" id="KW-0805">Transcription regulation</keyword>
<dbReference type="InterPro" id="IPR036271">
    <property type="entry name" value="Tet_transcr_reg_TetR-rel_C_sf"/>
</dbReference>
<dbReference type="PROSITE" id="PS50977">
    <property type="entry name" value="HTH_TETR_2"/>
    <property type="match status" value="1"/>
</dbReference>
<dbReference type="PANTHER" id="PTHR47506:SF1">
    <property type="entry name" value="HTH-TYPE TRANSCRIPTIONAL REGULATOR YJDC"/>
    <property type="match status" value="1"/>
</dbReference>
<evidence type="ECO:0000313" key="6">
    <source>
        <dbReference type="EMBL" id="QSX37807.1"/>
    </source>
</evidence>
<evidence type="ECO:0000256" key="3">
    <source>
        <dbReference type="ARBA" id="ARBA00023163"/>
    </source>
</evidence>
<accession>A0ABX7R3D2</accession>
<protein>
    <submittedName>
        <fullName evidence="6">TetR/AcrR family transcriptional regulator</fullName>
    </submittedName>
</protein>
<feature type="domain" description="HTH tetR-type" evidence="5">
    <location>
        <begin position="2"/>
        <end position="62"/>
    </location>
</feature>
<dbReference type="Gene3D" id="1.10.357.10">
    <property type="entry name" value="Tetracycline Repressor, domain 2"/>
    <property type="match status" value="1"/>
</dbReference>
<evidence type="ECO:0000313" key="7">
    <source>
        <dbReference type="Proteomes" id="UP000663207"/>
    </source>
</evidence>
<dbReference type="PRINTS" id="PR00455">
    <property type="entry name" value="HTHTETR"/>
</dbReference>
<dbReference type="EMBL" id="CP071502">
    <property type="protein sequence ID" value="QSX37807.1"/>
    <property type="molecule type" value="Genomic_DNA"/>
</dbReference>
<dbReference type="SUPFAM" id="SSF48498">
    <property type="entry name" value="Tetracyclin repressor-like, C-terminal domain"/>
    <property type="match status" value="1"/>
</dbReference>
<name>A0ABX7R3D2_9GAMM</name>
<keyword evidence="2 4" id="KW-0238">DNA-binding</keyword>
<keyword evidence="3" id="KW-0804">Transcription</keyword>
<dbReference type="InterPro" id="IPR001647">
    <property type="entry name" value="HTH_TetR"/>
</dbReference>
<proteinExistence type="predicted"/>
<sequence>MSGKREALIDSALALFYSKGVNSIGINEILATAGIAKKTLYSHFQGKEDLLLAVLARRDAIYLQWLDDKLSQCVSNKELVRRLFAALEHWFLGEDSELGDFRGCFFINTAAEFSDPNSAVSLYCKAHKQRVRELIARNMPEENGALLDLICLLKEGAIVSAYVNQDPAAAGRCADIIVGTIA</sequence>
<evidence type="ECO:0000259" key="5">
    <source>
        <dbReference type="PROSITE" id="PS50977"/>
    </source>
</evidence>